<keyword evidence="4" id="KW-1185">Reference proteome</keyword>
<proteinExistence type="predicted"/>
<dbReference type="InterPro" id="IPR052520">
    <property type="entry name" value="ATL_DNA_repair"/>
</dbReference>
<dbReference type="Gene3D" id="1.10.10.10">
    <property type="entry name" value="Winged helix-like DNA-binding domain superfamily/Winged helix DNA-binding domain"/>
    <property type="match status" value="1"/>
</dbReference>
<sequence length="100" mass="11346">MNNDPLQQLYTVLAAVPAGRVITYGQLAAQAGYPRRARWVGQMLNRLPADTTLPWHRVVNAQGKISQPAPHNARQKERLLAENVEVSATWRIDLKRFGWM</sequence>
<dbReference type="Proteomes" id="UP000714380">
    <property type="component" value="Unassembled WGS sequence"/>
</dbReference>
<dbReference type="InterPro" id="IPR014048">
    <property type="entry name" value="MethylDNA_cys_MeTrfase_DNA-bd"/>
</dbReference>
<feature type="domain" description="Methylated-DNA-[protein]-cysteine S-methyltransferase DNA binding" evidence="2">
    <location>
        <begin position="7"/>
        <end position="83"/>
    </location>
</feature>
<dbReference type="SUPFAM" id="SSF46767">
    <property type="entry name" value="Methylated DNA-protein cysteine methyltransferase, C-terminal domain"/>
    <property type="match status" value="1"/>
</dbReference>
<evidence type="ECO:0000313" key="4">
    <source>
        <dbReference type="Proteomes" id="UP000714380"/>
    </source>
</evidence>
<evidence type="ECO:0000259" key="2">
    <source>
        <dbReference type="Pfam" id="PF01035"/>
    </source>
</evidence>
<dbReference type="CDD" id="cd06445">
    <property type="entry name" value="ATase"/>
    <property type="match status" value="1"/>
</dbReference>
<organism evidence="3 4">
    <name type="scientific">Thalassolituus marinus</name>
    <dbReference type="NCBI Taxonomy" id="671053"/>
    <lineage>
        <taxon>Bacteria</taxon>
        <taxon>Pseudomonadati</taxon>
        <taxon>Pseudomonadota</taxon>
        <taxon>Gammaproteobacteria</taxon>
        <taxon>Oceanospirillales</taxon>
        <taxon>Oceanospirillaceae</taxon>
        <taxon>Thalassolituus</taxon>
    </lineage>
</organism>
<comment type="caution">
    <text evidence="3">The sequence shown here is derived from an EMBL/GenBank/DDBJ whole genome shotgun (WGS) entry which is preliminary data.</text>
</comment>
<protein>
    <submittedName>
        <fullName evidence="3">MGMT family protein</fullName>
    </submittedName>
</protein>
<evidence type="ECO:0000313" key="3">
    <source>
        <dbReference type="EMBL" id="MCA6064592.1"/>
    </source>
</evidence>
<gene>
    <name evidence="3" type="ORF">I9W95_13340</name>
</gene>
<dbReference type="Pfam" id="PF01035">
    <property type="entry name" value="DNA_binding_1"/>
    <property type="match status" value="1"/>
</dbReference>
<dbReference type="InterPro" id="IPR036388">
    <property type="entry name" value="WH-like_DNA-bd_sf"/>
</dbReference>
<dbReference type="RefSeq" id="WP_225675716.1">
    <property type="nucleotide sequence ID" value="NZ_JAEDAH010000088.1"/>
</dbReference>
<keyword evidence="1" id="KW-0227">DNA damage</keyword>
<accession>A0ABS7ZTU9</accession>
<dbReference type="PANTHER" id="PTHR42942">
    <property type="entry name" value="6-O-METHYLGUANINE DNA METHYLTRANSFERASE"/>
    <property type="match status" value="1"/>
</dbReference>
<name>A0ABS7ZTU9_9GAMM</name>
<evidence type="ECO:0000256" key="1">
    <source>
        <dbReference type="ARBA" id="ARBA00022763"/>
    </source>
</evidence>
<dbReference type="EMBL" id="JAEDAH010000088">
    <property type="protein sequence ID" value="MCA6064592.1"/>
    <property type="molecule type" value="Genomic_DNA"/>
</dbReference>
<dbReference type="InterPro" id="IPR036217">
    <property type="entry name" value="MethylDNA_cys_MeTrfase_DNAb"/>
</dbReference>
<dbReference type="PANTHER" id="PTHR42942:SF1">
    <property type="entry name" value="ALKYLTRANSFERASE-LIKE PROTEIN 1"/>
    <property type="match status" value="1"/>
</dbReference>
<reference evidence="3 4" key="1">
    <citation type="submission" date="2020-12" db="EMBL/GenBank/DDBJ databases">
        <title>Novel Thalassolituus-related marine hydrocarbonoclastic bacteria mediated algae-derived hydrocarbons mineralization in twilight zone of the northern South China Sea.</title>
        <authorList>
            <person name="Dong C."/>
        </authorList>
    </citation>
    <scope>NUCLEOTIDE SEQUENCE [LARGE SCALE GENOMIC DNA]</scope>
    <source>
        <strain evidence="3 4">IMCC1826</strain>
    </source>
</reference>
<dbReference type="NCBIfam" id="TIGR00589">
    <property type="entry name" value="ogt"/>
    <property type="match status" value="1"/>
</dbReference>